<evidence type="ECO:0000313" key="2">
    <source>
        <dbReference type="Proteomes" id="UP000215914"/>
    </source>
</evidence>
<accession>A0A9K3H9X8</accession>
<reference evidence="1" key="2">
    <citation type="submission" date="2020-06" db="EMBL/GenBank/DDBJ databases">
        <title>Helianthus annuus Genome sequencing and assembly Release 2.</title>
        <authorList>
            <person name="Gouzy J."/>
            <person name="Langlade N."/>
            <person name="Munos S."/>
        </authorList>
    </citation>
    <scope>NUCLEOTIDE SEQUENCE</scope>
    <source>
        <tissue evidence="1">Leaves</tissue>
    </source>
</reference>
<protein>
    <submittedName>
        <fullName evidence="1">Uncharacterized protein</fullName>
    </submittedName>
</protein>
<keyword evidence="2" id="KW-1185">Reference proteome</keyword>
<gene>
    <name evidence="1" type="ORF">HanXRQr2_Chr13g0566621</name>
</gene>
<dbReference type="Proteomes" id="UP000215914">
    <property type="component" value="Unassembled WGS sequence"/>
</dbReference>
<reference evidence="1" key="1">
    <citation type="journal article" date="2017" name="Nature">
        <title>The sunflower genome provides insights into oil metabolism, flowering and Asterid evolution.</title>
        <authorList>
            <person name="Badouin H."/>
            <person name="Gouzy J."/>
            <person name="Grassa C.J."/>
            <person name="Murat F."/>
            <person name="Staton S.E."/>
            <person name="Cottret L."/>
            <person name="Lelandais-Briere C."/>
            <person name="Owens G.L."/>
            <person name="Carrere S."/>
            <person name="Mayjonade B."/>
            <person name="Legrand L."/>
            <person name="Gill N."/>
            <person name="Kane N.C."/>
            <person name="Bowers J.E."/>
            <person name="Hubner S."/>
            <person name="Bellec A."/>
            <person name="Berard A."/>
            <person name="Berges H."/>
            <person name="Blanchet N."/>
            <person name="Boniface M.C."/>
            <person name="Brunel D."/>
            <person name="Catrice O."/>
            <person name="Chaidir N."/>
            <person name="Claudel C."/>
            <person name="Donnadieu C."/>
            <person name="Faraut T."/>
            <person name="Fievet G."/>
            <person name="Helmstetter N."/>
            <person name="King M."/>
            <person name="Knapp S.J."/>
            <person name="Lai Z."/>
            <person name="Le Paslier M.C."/>
            <person name="Lippi Y."/>
            <person name="Lorenzon L."/>
            <person name="Mandel J.R."/>
            <person name="Marage G."/>
            <person name="Marchand G."/>
            <person name="Marquand E."/>
            <person name="Bret-Mestries E."/>
            <person name="Morien E."/>
            <person name="Nambeesan S."/>
            <person name="Nguyen T."/>
            <person name="Pegot-Espagnet P."/>
            <person name="Pouilly N."/>
            <person name="Raftis F."/>
            <person name="Sallet E."/>
            <person name="Schiex T."/>
            <person name="Thomas J."/>
            <person name="Vandecasteele C."/>
            <person name="Vares D."/>
            <person name="Vear F."/>
            <person name="Vautrin S."/>
            <person name="Crespi M."/>
            <person name="Mangin B."/>
            <person name="Burke J.M."/>
            <person name="Salse J."/>
            <person name="Munos S."/>
            <person name="Vincourt P."/>
            <person name="Rieseberg L.H."/>
            <person name="Langlade N.B."/>
        </authorList>
    </citation>
    <scope>NUCLEOTIDE SEQUENCE</scope>
    <source>
        <tissue evidence="1">Leaves</tissue>
    </source>
</reference>
<organism evidence="1 2">
    <name type="scientific">Helianthus annuus</name>
    <name type="common">Common sunflower</name>
    <dbReference type="NCBI Taxonomy" id="4232"/>
    <lineage>
        <taxon>Eukaryota</taxon>
        <taxon>Viridiplantae</taxon>
        <taxon>Streptophyta</taxon>
        <taxon>Embryophyta</taxon>
        <taxon>Tracheophyta</taxon>
        <taxon>Spermatophyta</taxon>
        <taxon>Magnoliopsida</taxon>
        <taxon>eudicotyledons</taxon>
        <taxon>Gunneridae</taxon>
        <taxon>Pentapetalae</taxon>
        <taxon>asterids</taxon>
        <taxon>campanulids</taxon>
        <taxon>Asterales</taxon>
        <taxon>Asteraceae</taxon>
        <taxon>Asteroideae</taxon>
        <taxon>Heliantheae alliance</taxon>
        <taxon>Heliantheae</taxon>
        <taxon>Helianthus</taxon>
    </lineage>
</organism>
<comment type="caution">
    <text evidence="1">The sequence shown here is derived from an EMBL/GenBank/DDBJ whole genome shotgun (WGS) entry which is preliminary data.</text>
</comment>
<dbReference type="AlphaFoldDB" id="A0A9K3H9X8"/>
<sequence>MNSDLDFLIDLGRLSLFETRIFNFHLIFKPRKKREKGKGRENGDDWRIITVTPPRRSQLLATIHWAIWWWRGLIGLRLTSSPRLHTSLMTMMVIM</sequence>
<dbReference type="Gramene" id="mRNA:HanXRQr2_Chr13g0566621">
    <property type="protein sequence ID" value="CDS:HanXRQr2_Chr13g0566621.1"/>
    <property type="gene ID" value="HanXRQr2_Chr13g0566621"/>
</dbReference>
<dbReference type="EMBL" id="MNCJ02000328">
    <property type="protein sequence ID" value="KAF5771581.1"/>
    <property type="molecule type" value="Genomic_DNA"/>
</dbReference>
<evidence type="ECO:0000313" key="1">
    <source>
        <dbReference type="EMBL" id="KAF5771581.1"/>
    </source>
</evidence>
<name>A0A9K3H9X8_HELAN</name>
<proteinExistence type="predicted"/>